<evidence type="ECO:0000256" key="1">
    <source>
        <dbReference type="SAM" id="SignalP"/>
    </source>
</evidence>
<organism evidence="2 3">
    <name type="scientific">Moorena bouillonii PNG</name>
    <dbReference type="NCBI Taxonomy" id="568701"/>
    <lineage>
        <taxon>Bacteria</taxon>
        <taxon>Bacillati</taxon>
        <taxon>Cyanobacteriota</taxon>
        <taxon>Cyanophyceae</taxon>
        <taxon>Coleofasciculales</taxon>
        <taxon>Coleofasciculaceae</taxon>
        <taxon>Moorena</taxon>
    </lineage>
</organism>
<dbReference type="AlphaFoldDB" id="A0A1U7N559"/>
<dbReference type="EMBL" id="MKZS01000001">
    <property type="protein sequence ID" value="OLT61093.1"/>
    <property type="molecule type" value="Genomic_DNA"/>
</dbReference>
<evidence type="ECO:0008006" key="4">
    <source>
        <dbReference type="Google" id="ProtNLM"/>
    </source>
</evidence>
<feature type="chain" id="PRO_5012640299" description="Cohesin domain-containing protein" evidence="1">
    <location>
        <begin position="21"/>
        <end position="215"/>
    </location>
</feature>
<gene>
    <name evidence="2" type="ORF">BJP37_20815</name>
</gene>
<proteinExistence type="predicted"/>
<dbReference type="RefSeq" id="WP_075901910.1">
    <property type="nucleotide sequence ID" value="NZ_MKZS01000001.1"/>
</dbReference>
<keyword evidence="3" id="KW-1185">Reference proteome</keyword>
<feature type="signal peptide" evidence="1">
    <location>
        <begin position="1"/>
        <end position="20"/>
    </location>
</feature>
<protein>
    <recommendedName>
        <fullName evidence="4">Cohesin domain-containing protein</fullName>
    </recommendedName>
</protein>
<evidence type="ECO:0000313" key="2">
    <source>
        <dbReference type="EMBL" id="OLT61093.1"/>
    </source>
</evidence>
<evidence type="ECO:0000313" key="3">
    <source>
        <dbReference type="Proteomes" id="UP000186657"/>
    </source>
</evidence>
<keyword evidence="1" id="KW-0732">Signal</keyword>
<accession>A0A1U7N559</accession>
<comment type="caution">
    <text evidence="2">The sequence shown here is derived from an EMBL/GenBank/DDBJ whole genome shotgun (WGS) entry which is preliminary data.</text>
</comment>
<reference evidence="2 3" key="1">
    <citation type="submission" date="2016-10" db="EMBL/GenBank/DDBJ databases">
        <title>Comparative genomics uncovers the prolific and rare metabolic potential of the cyanobacterial genus Moorea.</title>
        <authorList>
            <person name="Leao T."/>
            <person name="Castelao G."/>
            <person name="Korobeynikov A."/>
            <person name="Monroe E.A."/>
            <person name="Podell S."/>
            <person name="Glukhov E."/>
            <person name="Allen E."/>
            <person name="Gerwick W.H."/>
            <person name="Gerwick L."/>
        </authorList>
    </citation>
    <scope>NUCLEOTIDE SEQUENCE [LARGE SCALE GENOMIC DNA]</scope>
    <source>
        <strain evidence="2 3">PNG5-198</strain>
    </source>
</reference>
<dbReference type="Proteomes" id="UP000186657">
    <property type="component" value="Unassembled WGS sequence"/>
</dbReference>
<sequence>MKLTHISASLVFLGAIAFGAASPIAVTPAYGASVSFTPTGSQLDQDAINDLQVNVGDTIDFSFVLDTSGLTANLQSLDILVEQDSTELVTLEGFRTDADIAAFSDFSGSLVENPPFGIATVLFQRSDSVGVSPNSTLEIVGATYEVLPGFKNDGLPDLAVTVSSAIDANGIDVTNLFNPVSQSLDVQPAPVPETTSLLGFLGLAAVTTPTSNQRL</sequence>
<name>A0A1U7N559_9CYAN</name>